<name>A0A7G5H108_9BACT</name>
<reference evidence="2 3" key="1">
    <citation type="submission" date="2020-07" db="EMBL/GenBank/DDBJ databases">
        <title>Spirosoma foliorum sp. nov., isolated from the leaves on the Nejang mountain Korea, Republic of.</title>
        <authorList>
            <person name="Ho H."/>
            <person name="Lee Y.-J."/>
            <person name="Nurcahyanto D.-A."/>
            <person name="Kim S.-G."/>
        </authorList>
    </citation>
    <scope>NUCLEOTIDE SEQUENCE [LARGE SCALE GENOMIC DNA]</scope>
    <source>
        <strain evidence="2 3">PL0136</strain>
    </source>
</reference>
<dbReference type="GO" id="GO:0004803">
    <property type="term" value="F:transposase activity"/>
    <property type="evidence" value="ECO:0007669"/>
    <property type="project" value="InterPro"/>
</dbReference>
<protein>
    <submittedName>
        <fullName evidence="2">Transposase</fullName>
    </submittedName>
</protein>
<dbReference type="Gene3D" id="1.10.10.60">
    <property type="entry name" value="Homeodomain-like"/>
    <property type="match status" value="1"/>
</dbReference>
<dbReference type="Pfam" id="PF01527">
    <property type="entry name" value="HTH_Tnp_1"/>
    <property type="match status" value="1"/>
</dbReference>
<organism evidence="2 3">
    <name type="scientific">Spirosoma foliorum</name>
    <dbReference type="NCBI Taxonomy" id="2710596"/>
    <lineage>
        <taxon>Bacteria</taxon>
        <taxon>Pseudomonadati</taxon>
        <taxon>Bacteroidota</taxon>
        <taxon>Cytophagia</taxon>
        <taxon>Cytophagales</taxon>
        <taxon>Cytophagaceae</taxon>
        <taxon>Spirosoma</taxon>
    </lineage>
</organism>
<dbReference type="InterPro" id="IPR002514">
    <property type="entry name" value="Transposase_8"/>
</dbReference>
<evidence type="ECO:0000313" key="2">
    <source>
        <dbReference type="EMBL" id="QMW04800.1"/>
    </source>
</evidence>
<sequence>MTARAAPEEFKKMAVELSVAKGSLKATVEELGITPQILTRWRSERIVAQGSPAVSRTQISQEQQEIARLKKELKQAELDRTAEATRHFKISKLH</sequence>
<accession>A0A7G5H108</accession>
<evidence type="ECO:0000256" key="1">
    <source>
        <dbReference type="SAM" id="Coils"/>
    </source>
</evidence>
<dbReference type="KEGG" id="sfol:H3H32_07730"/>
<proteinExistence type="predicted"/>
<dbReference type="InterPro" id="IPR009057">
    <property type="entry name" value="Homeodomain-like_sf"/>
</dbReference>
<dbReference type="Proteomes" id="UP000515369">
    <property type="component" value="Chromosome"/>
</dbReference>
<dbReference type="GO" id="GO:0003677">
    <property type="term" value="F:DNA binding"/>
    <property type="evidence" value="ECO:0007669"/>
    <property type="project" value="InterPro"/>
</dbReference>
<dbReference type="GO" id="GO:0006313">
    <property type="term" value="P:DNA transposition"/>
    <property type="evidence" value="ECO:0007669"/>
    <property type="project" value="InterPro"/>
</dbReference>
<dbReference type="RefSeq" id="WP_182462152.1">
    <property type="nucleotide sequence ID" value="NZ_CP059732.1"/>
</dbReference>
<dbReference type="EMBL" id="CP059732">
    <property type="protein sequence ID" value="QMW04800.1"/>
    <property type="molecule type" value="Genomic_DNA"/>
</dbReference>
<keyword evidence="3" id="KW-1185">Reference proteome</keyword>
<dbReference type="SUPFAM" id="SSF46689">
    <property type="entry name" value="Homeodomain-like"/>
    <property type="match status" value="1"/>
</dbReference>
<gene>
    <name evidence="2" type="ORF">H3H32_07730</name>
</gene>
<evidence type="ECO:0000313" key="3">
    <source>
        <dbReference type="Proteomes" id="UP000515369"/>
    </source>
</evidence>
<feature type="coiled-coil region" evidence="1">
    <location>
        <begin position="59"/>
        <end position="86"/>
    </location>
</feature>
<dbReference type="AlphaFoldDB" id="A0A7G5H108"/>
<keyword evidence="1" id="KW-0175">Coiled coil</keyword>